<evidence type="ECO:0000313" key="1">
    <source>
        <dbReference type="Proteomes" id="UP000887565"/>
    </source>
</evidence>
<accession>A0A915JMZ2</accession>
<dbReference type="WBParaSite" id="nRc.2.0.1.t27468-RA">
    <property type="protein sequence ID" value="nRc.2.0.1.t27468-RA"/>
    <property type="gene ID" value="nRc.2.0.1.g27468"/>
</dbReference>
<reference evidence="2" key="1">
    <citation type="submission" date="2022-11" db="UniProtKB">
        <authorList>
            <consortium name="WormBaseParasite"/>
        </authorList>
    </citation>
    <scope>IDENTIFICATION</scope>
</reference>
<organism evidence="1 2">
    <name type="scientific">Romanomermis culicivorax</name>
    <name type="common">Nematode worm</name>
    <dbReference type="NCBI Taxonomy" id="13658"/>
    <lineage>
        <taxon>Eukaryota</taxon>
        <taxon>Metazoa</taxon>
        <taxon>Ecdysozoa</taxon>
        <taxon>Nematoda</taxon>
        <taxon>Enoplea</taxon>
        <taxon>Dorylaimia</taxon>
        <taxon>Mermithida</taxon>
        <taxon>Mermithoidea</taxon>
        <taxon>Mermithidae</taxon>
        <taxon>Romanomermis</taxon>
    </lineage>
</organism>
<name>A0A915JMZ2_ROMCU</name>
<proteinExistence type="predicted"/>
<protein>
    <submittedName>
        <fullName evidence="2">Variable outer membrane protein</fullName>
    </submittedName>
</protein>
<evidence type="ECO:0000313" key="2">
    <source>
        <dbReference type="WBParaSite" id="nRc.2.0.1.t27468-RA"/>
    </source>
</evidence>
<dbReference type="Proteomes" id="UP000887565">
    <property type="component" value="Unplaced"/>
</dbReference>
<keyword evidence="1" id="KW-1185">Reference proteome</keyword>
<dbReference type="AlphaFoldDB" id="A0A915JMZ2"/>
<sequence length="60" mass="6446">MKIVGEEGDDATKIVEELADATKIAGEASDATEDQKAVSAQITLVKELFINYLNDPPKPN</sequence>